<dbReference type="Pfam" id="PF13376">
    <property type="entry name" value="OmdA"/>
    <property type="match status" value="1"/>
</dbReference>
<dbReference type="InterPro" id="IPR037079">
    <property type="entry name" value="AF2212/PG0164-like_sf"/>
</dbReference>
<dbReference type="InterPro" id="IPR015018">
    <property type="entry name" value="DUF1905"/>
</dbReference>
<dbReference type="Pfam" id="PF08922">
    <property type="entry name" value="DUF1905"/>
    <property type="match status" value="1"/>
</dbReference>
<comment type="caution">
    <text evidence="1">The sequence shown here is derived from an EMBL/GenBank/DDBJ whole genome shotgun (WGS) entry which is preliminary data.</text>
</comment>
<accession>A0ABT9BJM3</accession>
<reference evidence="1 2" key="1">
    <citation type="submission" date="2023-07" db="EMBL/GenBank/DDBJ databases">
        <title>Protaetiibacter sp. nov WY-16 isolated from soil.</title>
        <authorList>
            <person name="Liu B."/>
            <person name="Wan Y."/>
        </authorList>
    </citation>
    <scope>NUCLEOTIDE SEQUENCE [LARGE SCALE GENOMIC DNA]</scope>
    <source>
        <strain evidence="1 2">WY-16</strain>
    </source>
</reference>
<organism evidence="1 2">
    <name type="scientific">Antiquaquibacter soli</name>
    <dbReference type="NCBI Taxonomy" id="3064523"/>
    <lineage>
        <taxon>Bacteria</taxon>
        <taxon>Bacillati</taxon>
        <taxon>Actinomycetota</taxon>
        <taxon>Actinomycetes</taxon>
        <taxon>Micrococcales</taxon>
        <taxon>Microbacteriaceae</taxon>
        <taxon>Antiquaquibacter</taxon>
    </lineage>
</organism>
<sequence length="144" mass="15422">MSVTFTTTLDTGPGPIGITVPEEAMAALGPAKRYPVVVTIGGYTYRNSVSWYKGAYRIAFSGEHEKASGVTRGDTVEVSLEIDDAPRVVEIPDALKSRLADAGVLERFTALSYSKQRALVDPWVAAKSDATRDKNLAKMIEAAG</sequence>
<keyword evidence="2" id="KW-1185">Reference proteome</keyword>
<dbReference type="SUPFAM" id="SSF141694">
    <property type="entry name" value="AF2212/PG0164-like"/>
    <property type="match status" value="1"/>
</dbReference>
<evidence type="ECO:0000313" key="2">
    <source>
        <dbReference type="Proteomes" id="UP001241072"/>
    </source>
</evidence>
<dbReference type="RefSeq" id="WP_305001638.1">
    <property type="nucleotide sequence ID" value="NZ_JAUQUB010000001.1"/>
</dbReference>
<protein>
    <submittedName>
        <fullName evidence="1">YdeI/OmpD-associated family protein</fullName>
    </submittedName>
</protein>
<proteinExistence type="predicted"/>
<dbReference type="Gene3D" id="2.40.30.100">
    <property type="entry name" value="AF2212/PG0164-like"/>
    <property type="match status" value="1"/>
</dbReference>
<name>A0ABT9BJM3_9MICO</name>
<evidence type="ECO:0000313" key="1">
    <source>
        <dbReference type="EMBL" id="MDO7881223.1"/>
    </source>
</evidence>
<dbReference type="Proteomes" id="UP001241072">
    <property type="component" value="Unassembled WGS sequence"/>
</dbReference>
<gene>
    <name evidence="1" type="ORF">Q5716_03175</name>
</gene>
<dbReference type="EMBL" id="JAUQUB010000001">
    <property type="protein sequence ID" value="MDO7881223.1"/>
    <property type="molecule type" value="Genomic_DNA"/>
</dbReference>